<comment type="caution">
    <text evidence="3">The sequence shown here is derived from an EMBL/GenBank/DDBJ whole genome shotgun (WGS) entry which is preliminary data.</text>
</comment>
<evidence type="ECO:0000313" key="4">
    <source>
        <dbReference type="Proteomes" id="UP000636709"/>
    </source>
</evidence>
<dbReference type="PROSITE" id="PS00375">
    <property type="entry name" value="UDPGT"/>
    <property type="match status" value="1"/>
</dbReference>
<keyword evidence="4" id="KW-1185">Reference proteome</keyword>
<dbReference type="CDD" id="cd03784">
    <property type="entry name" value="GT1_Gtf-like"/>
    <property type="match status" value="2"/>
</dbReference>
<dbReference type="PANTHER" id="PTHR48048:SF85">
    <property type="entry name" value="GLYCOSYLTRANSFERASE"/>
    <property type="match status" value="1"/>
</dbReference>
<dbReference type="Proteomes" id="UP000636709">
    <property type="component" value="Unassembled WGS sequence"/>
</dbReference>
<protein>
    <submittedName>
        <fullName evidence="3">Uncharacterized protein</fullName>
    </submittedName>
</protein>
<dbReference type="SUPFAM" id="SSF53756">
    <property type="entry name" value="UDP-Glycosyltransferase/glycogen phosphorylase"/>
    <property type="match status" value="2"/>
</dbReference>
<gene>
    <name evidence="3" type="ORF">HU200_026679</name>
</gene>
<dbReference type="Gene3D" id="3.40.50.2000">
    <property type="entry name" value="Glycogen Phosphorylase B"/>
    <property type="match status" value="4"/>
</dbReference>
<evidence type="ECO:0000313" key="3">
    <source>
        <dbReference type="EMBL" id="KAF8715735.1"/>
    </source>
</evidence>
<keyword evidence="2" id="KW-0808">Transferase</keyword>
<proteinExistence type="inferred from homology"/>
<dbReference type="Pfam" id="PF00201">
    <property type="entry name" value="UDPGT"/>
    <property type="match status" value="2"/>
</dbReference>
<reference evidence="3" key="1">
    <citation type="submission" date="2020-07" db="EMBL/GenBank/DDBJ databases">
        <title>Genome sequence and genetic diversity analysis of an under-domesticated orphan crop, white fonio (Digitaria exilis).</title>
        <authorList>
            <person name="Bennetzen J.L."/>
            <person name="Chen S."/>
            <person name="Ma X."/>
            <person name="Wang X."/>
            <person name="Yssel A.E.J."/>
            <person name="Chaluvadi S.R."/>
            <person name="Johnson M."/>
            <person name="Gangashetty P."/>
            <person name="Hamidou F."/>
            <person name="Sanogo M.D."/>
            <person name="Zwaenepoel A."/>
            <person name="Wallace J."/>
            <person name="Van De Peer Y."/>
            <person name="Van Deynze A."/>
        </authorList>
    </citation>
    <scope>NUCLEOTIDE SEQUENCE</scope>
    <source>
        <tissue evidence="3">Leaves</tissue>
    </source>
</reference>
<evidence type="ECO:0000256" key="1">
    <source>
        <dbReference type="ARBA" id="ARBA00009995"/>
    </source>
</evidence>
<dbReference type="GO" id="GO:0035251">
    <property type="term" value="F:UDP-glucosyltransferase activity"/>
    <property type="evidence" value="ECO:0007669"/>
    <property type="project" value="InterPro"/>
</dbReference>
<dbReference type="AlphaFoldDB" id="A0A835BVA4"/>
<dbReference type="OrthoDB" id="598145at2759"/>
<name>A0A835BVA4_9POAL</name>
<sequence>MMQLVDVLQEEGYAVVVALIDATMEWDVALAAAVGRVASSKPSATFHVLPRIQDPPAITNDVNLILGYLELLRRYNKHLGEFLSSLPPRSIHAVVVDSLSSVALDVTKELGVPAYSFFTSNASALAVFLQLPSVRKEQSFKELGDATLHFHGVPPMPASHLMDQMLEDPESEIYKAMTESHCKNLEADGILVNTFASLEARAVYTLTDPQFLCESELTMPPVYFVGPLVQGPGAVTDDETQEKHECLPWLDEQPEHSVVFLCFGGVGSGNHSEVQLKEIAVGLERSGHRFLWVVRAPLGENLERKFGVSHADPDLHMLLPQGFLERTKGRGLVVKLWAPQVDVLHHKATGTFVTHCGWNSVLEGIMAGVPMLCWPLYAEQRMNKVFMVEEAGIGVEVIGWQQGLVEAEEVEAKVKLVLGSEEREELRARVTAHKQAASMAWKNGGSSRTVFGKFLSDAAETRFVPALLFFDTAEARRMGRRRVLRCLRATAATTAMKKSTMVLYPGLAVSHLVPMMQLADALLDEGYAVTVTHVDPILKGDIALAAVFDRVASSRPSVTFHKLPLIQDPPAIAHDARFLVTYSNLISRHSKHLHEYLRSMPPRSVRALLVDFMCAGVFDVAQELGIPAYSFVPMNASGFALFCQLPSIFTAEGQPPSLEQLGGDSLPLDLHGVRPGTITASHIDAEGLEDPENRLAFAGMMATAQQKANGVVVNTFLSLEARAVGALRDPRCFPTMPPVYCVGPLVAEAGQAYQADETKHECLSWLDKQPERSVVYLCFGSVGAGSHSEEQLREIAIGLEESGHRFLWVVRAPPHHNDPRADPDLHVILPEGFLGRTSGRGLVVKLWAPQLEVLRHRATGAFVTHCGWNSVLEGVTAGVPMICWPLYAEQKMNMVLLVKEARIGVEMLGWQQGRLVKAEEVEAKVRLVMESEEGELLRERVTALKEAATMAMKDCGSSRAAFGQFLSDVGNRGLG</sequence>
<dbReference type="InterPro" id="IPR002213">
    <property type="entry name" value="UDP_glucos_trans"/>
</dbReference>
<dbReference type="InterPro" id="IPR050481">
    <property type="entry name" value="UDP-glycosyltransf_plant"/>
</dbReference>
<dbReference type="InterPro" id="IPR035595">
    <property type="entry name" value="UDP_glycos_trans_CS"/>
</dbReference>
<organism evidence="3 4">
    <name type="scientific">Digitaria exilis</name>
    <dbReference type="NCBI Taxonomy" id="1010633"/>
    <lineage>
        <taxon>Eukaryota</taxon>
        <taxon>Viridiplantae</taxon>
        <taxon>Streptophyta</taxon>
        <taxon>Embryophyta</taxon>
        <taxon>Tracheophyta</taxon>
        <taxon>Spermatophyta</taxon>
        <taxon>Magnoliopsida</taxon>
        <taxon>Liliopsida</taxon>
        <taxon>Poales</taxon>
        <taxon>Poaceae</taxon>
        <taxon>PACMAD clade</taxon>
        <taxon>Panicoideae</taxon>
        <taxon>Panicodae</taxon>
        <taxon>Paniceae</taxon>
        <taxon>Anthephorinae</taxon>
        <taxon>Digitaria</taxon>
    </lineage>
</organism>
<accession>A0A835BVA4</accession>
<dbReference type="FunFam" id="3.40.50.2000:FF:000020">
    <property type="entry name" value="Glycosyltransferase"/>
    <property type="match status" value="2"/>
</dbReference>
<dbReference type="PANTHER" id="PTHR48048">
    <property type="entry name" value="GLYCOSYLTRANSFERASE"/>
    <property type="match status" value="1"/>
</dbReference>
<evidence type="ECO:0000256" key="2">
    <source>
        <dbReference type="ARBA" id="ARBA00022679"/>
    </source>
</evidence>
<dbReference type="EMBL" id="JACEFO010001730">
    <property type="protein sequence ID" value="KAF8715735.1"/>
    <property type="molecule type" value="Genomic_DNA"/>
</dbReference>
<comment type="similarity">
    <text evidence="1">Belongs to the UDP-glycosyltransferase family.</text>
</comment>